<organism evidence="1">
    <name type="scientific">bioreactor metagenome</name>
    <dbReference type="NCBI Taxonomy" id="1076179"/>
    <lineage>
        <taxon>unclassified sequences</taxon>
        <taxon>metagenomes</taxon>
        <taxon>ecological metagenomes</taxon>
    </lineage>
</organism>
<dbReference type="AlphaFoldDB" id="A0A645CM09"/>
<reference evidence="1" key="1">
    <citation type="submission" date="2019-08" db="EMBL/GenBank/DDBJ databases">
        <authorList>
            <person name="Kucharzyk K."/>
            <person name="Murdoch R.W."/>
            <person name="Higgins S."/>
            <person name="Loffler F."/>
        </authorList>
    </citation>
    <scope>NUCLEOTIDE SEQUENCE</scope>
</reference>
<sequence length="123" mass="12970">MAALLIRGPVKLHGIGDVALVVHARVWGVVIKFELRIYAGRQRAVHIDAIVAVDTPRIAVGSLKRVADGSVKGHVLKLLPLAGLNVIPSNLPVVVVCVVSADLRDGERPVGNGRALHASLNNC</sequence>
<name>A0A645CM09_9ZZZZ</name>
<evidence type="ECO:0000313" key="1">
    <source>
        <dbReference type="EMBL" id="MPM78090.1"/>
    </source>
</evidence>
<comment type="caution">
    <text evidence="1">The sequence shown here is derived from an EMBL/GenBank/DDBJ whole genome shotgun (WGS) entry which is preliminary data.</text>
</comment>
<dbReference type="EMBL" id="VSSQ01028381">
    <property type="protein sequence ID" value="MPM78090.1"/>
    <property type="molecule type" value="Genomic_DNA"/>
</dbReference>
<accession>A0A645CM09</accession>
<gene>
    <name evidence="1" type="ORF">SDC9_125100</name>
</gene>
<protein>
    <submittedName>
        <fullName evidence="1">Uncharacterized protein</fullName>
    </submittedName>
</protein>
<proteinExistence type="predicted"/>